<gene>
    <name evidence="1" type="ORF">ThidrDRAFT_2667</name>
</gene>
<comment type="caution">
    <text evidence="1">The sequence shown here is derived from an EMBL/GenBank/DDBJ whole genome shotgun (WGS) entry which is preliminary data.</text>
</comment>
<sequence>MSVLGWACAEAWAEVELNTLAWRMFEVMLSIWIQ</sequence>
<name>G2E304_9GAMM</name>
<accession>G2E304</accession>
<protein>
    <submittedName>
        <fullName evidence="1">Uncharacterized protein</fullName>
    </submittedName>
</protein>
<evidence type="ECO:0000313" key="1">
    <source>
        <dbReference type="EMBL" id="EGV30466.1"/>
    </source>
</evidence>
<proteinExistence type="predicted"/>
<organism evidence="1 2">
    <name type="scientific">Thiorhodococcus drewsii AZ1</name>
    <dbReference type="NCBI Taxonomy" id="765913"/>
    <lineage>
        <taxon>Bacteria</taxon>
        <taxon>Pseudomonadati</taxon>
        <taxon>Pseudomonadota</taxon>
        <taxon>Gammaproteobacteria</taxon>
        <taxon>Chromatiales</taxon>
        <taxon>Chromatiaceae</taxon>
        <taxon>Thiorhodococcus</taxon>
    </lineage>
</organism>
<evidence type="ECO:0000313" key="2">
    <source>
        <dbReference type="Proteomes" id="UP000004200"/>
    </source>
</evidence>
<dbReference type="AlphaFoldDB" id="G2E304"/>
<dbReference type="Proteomes" id="UP000004200">
    <property type="component" value="Unassembled WGS sequence"/>
</dbReference>
<dbReference type="EMBL" id="AFWT01000018">
    <property type="protein sequence ID" value="EGV30466.1"/>
    <property type="molecule type" value="Genomic_DNA"/>
</dbReference>
<keyword evidence="2" id="KW-1185">Reference proteome</keyword>
<reference evidence="1 2" key="1">
    <citation type="submission" date="2011-06" db="EMBL/GenBank/DDBJ databases">
        <title>The draft genome of Thiorhodococcus drewsii AZ1.</title>
        <authorList>
            <consortium name="US DOE Joint Genome Institute (JGI-PGF)"/>
            <person name="Lucas S."/>
            <person name="Han J."/>
            <person name="Lapidus A."/>
            <person name="Cheng J.-F."/>
            <person name="Goodwin L."/>
            <person name="Pitluck S."/>
            <person name="Peters L."/>
            <person name="Land M.L."/>
            <person name="Hauser L."/>
            <person name="Vogl K."/>
            <person name="Liu Z."/>
            <person name="Imhoff J."/>
            <person name="Thiel V."/>
            <person name="Frigaard N.-U."/>
            <person name="Bryant D.A."/>
            <person name="Woyke T.J."/>
        </authorList>
    </citation>
    <scope>NUCLEOTIDE SEQUENCE [LARGE SCALE GENOMIC DNA]</scope>
    <source>
        <strain evidence="1 2">AZ1</strain>
    </source>
</reference>